<reference evidence="2" key="2">
    <citation type="journal article" date="2020" name="Environ. Microbiol.">
        <title>The extreme plant-growth-promoting properties of Pantoea phytobeneficialis MSR2 revealed by functional and genomic analysis.</title>
        <authorList>
            <person name="Nascimento F.X."/>
            <person name="Hernandez A.G."/>
            <person name="Glick B.R."/>
            <person name="Rossi M.J."/>
        </authorList>
    </citation>
    <scope>NUCLEOTIDE SEQUENCE</scope>
    <source>
        <strain evidence="2">MSR2</strain>
    </source>
</reference>
<dbReference type="AlphaFoldDB" id="A0AAP9KS99"/>
<accession>A0AAP9KS99</accession>
<geneLocation type="plasmid" evidence="3">
    <name>pmsr2d</name>
</geneLocation>
<gene>
    <name evidence="2" type="ORF">CTZ24_25790</name>
    <name evidence="1" type="ORF">Q3404_10005</name>
</gene>
<geneLocation type="plasmid" evidence="2">
    <name>pMSR2D</name>
</geneLocation>
<dbReference type="Proteomes" id="UP001171299">
    <property type="component" value="Unassembled WGS sequence"/>
</dbReference>
<reference evidence="1" key="3">
    <citation type="submission" date="2023-07" db="EMBL/GenBank/DDBJ databases">
        <title>The extreme plant-growth-promoting properties of Pantoea phytobeneficialis PF55 revealed by functional and genomic analysis.</title>
        <authorList>
            <person name="Nascimento F.X."/>
            <person name="Marcio R.J."/>
        </authorList>
    </citation>
    <scope>NUCLEOTIDE SEQUENCE</scope>
    <source>
        <strain evidence="1">PF55</strain>
    </source>
</reference>
<protein>
    <submittedName>
        <fullName evidence="2">Uncharacterized protein</fullName>
    </submittedName>
</protein>
<sequence length="89" mass="10314">MGISQAKLITLRRMQSGTKHRLRGDKAIGLEMKCDFEIEMCKRRDITCRSLASLMRSGLIEFIASPTDMSRYYEVRLTEEGERVVNDNR</sequence>
<keyword evidence="4" id="KW-1185">Reference proteome</keyword>
<dbReference type="EMBL" id="JAUOOM010000008">
    <property type="protein sequence ID" value="MDO6406912.1"/>
    <property type="molecule type" value="Genomic_DNA"/>
</dbReference>
<evidence type="ECO:0000313" key="2">
    <source>
        <dbReference type="EMBL" id="QGR09880.1"/>
    </source>
</evidence>
<reference evidence="3" key="1">
    <citation type="submission" date="2017-11" db="EMBL/GenBank/DDBJ databases">
        <title>Genome sequence of Pantoea sp. MSR2.</title>
        <authorList>
            <person name="Nascimento F.X."/>
        </authorList>
    </citation>
    <scope>NUCLEOTIDE SEQUENCE [LARGE SCALE GENOMIC DNA]</scope>
    <source>
        <strain evidence="3">MSR2</strain>
        <plasmid evidence="3">pmsr2d</plasmid>
    </source>
</reference>
<organism evidence="2 3">
    <name type="scientific">Pantoea phytobeneficialis</name>
    <dbReference type="NCBI Taxonomy" id="2052056"/>
    <lineage>
        <taxon>Bacteria</taxon>
        <taxon>Pseudomonadati</taxon>
        <taxon>Pseudomonadota</taxon>
        <taxon>Gammaproteobacteria</taxon>
        <taxon>Enterobacterales</taxon>
        <taxon>Erwiniaceae</taxon>
        <taxon>Pantoea</taxon>
    </lineage>
</organism>
<evidence type="ECO:0000313" key="4">
    <source>
        <dbReference type="Proteomes" id="UP001171299"/>
    </source>
</evidence>
<dbReference type="KEGG" id="ppho:CTZ24_25790"/>
<name>A0AAP9KS99_9GAMM</name>
<evidence type="ECO:0000313" key="1">
    <source>
        <dbReference type="EMBL" id="MDO6406912.1"/>
    </source>
</evidence>
<dbReference type="Proteomes" id="UP000424872">
    <property type="component" value="Plasmid pMSR2D"/>
</dbReference>
<dbReference type="EMBL" id="CP024640">
    <property type="protein sequence ID" value="QGR09880.1"/>
    <property type="molecule type" value="Genomic_DNA"/>
</dbReference>
<proteinExistence type="predicted"/>
<evidence type="ECO:0000313" key="3">
    <source>
        <dbReference type="Proteomes" id="UP000424872"/>
    </source>
</evidence>
<dbReference type="RefSeq" id="WP_036627298.1">
    <property type="nucleotide sequence ID" value="NZ_CP024640.1"/>
</dbReference>
<keyword evidence="2" id="KW-0614">Plasmid</keyword>